<name>A0A8I0MZP2_9GAMM</name>
<dbReference type="AlphaFoldDB" id="A0A8I0MZP2"/>
<proteinExistence type="predicted"/>
<evidence type="ECO:0000313" key="1">
    <source>
        <dbReference type="EMBL" id="MBE0347924.1"/>
    </source>
</evidence>
<accession>A0A8I0MZP2</accession>
<reference evidence="1 2" key="1">
    <citation type="submission" date="2015-06" db="EMBL/GenBank/DDBJ databases">
        <title>Genome sequence of Pseudoalteromonas peptidolytica.</title>
        <authorList>
            <person name="Xie B.-B."/>
            <person name="Rong J.-C."/>
            <person name="Qin Q.-L."/>
            <person name="Zhang Y.-Z."/>
        </authorList>
    </citation>
    <scope>NUCLEOTIDE SEQUENCE [LARGE SCALE GENOMIC DNA]</scope>
    <source>
        <strain evidence="1 2">F12-50-A1</strain>
    </source>
</reference>
<organism evidence="1 2">
    <name type="scientific">Pseudoalteromonas peptidolytica F12-50-A1</name>
    <dbReference type="NCBI Taxonomy" id="1315280"/>
    <lineage>
        <taxon>Bacteria</taxon>
        <taxon>Pseudomonadati</taxon>
        <taxon>Pseudomonadota</taxon>
        <taxon>Gammaproteobacteria</taxon>
        <taxon>Alteromonadales</taxon>
        <taxon>Pseudoalteromonadaceae</taxon>
        <taxon>Pseudoalteromonas</taxon>
    </lineage>
</organism>
<sequence length="242" mass="27369">MSLVIHPVVLIAAENRTRYAQLSIHESSRDIHLTRKIEYKPALLIVVDAQNNVLASTVGTTYWSTKERSNLSPSQHGVNFTYRTSNADAVTAFSQTVNLQPLTPALRFTPYQDFDVALRNSGTIANAYLITDRNEQYSRIDIETWPSEMWRGDEPFDVTTSGYKYLELTVGTEQSDATLRFSSLDVDQNDQVIKLIEPHINVYFTNFLRDWSNAKAELEARLNSIESVSTTQSPQEMLDAGL</sequence>
<gene>
    <name evidence="1" type="ORF">PPEP_a4306</name>
</gene>
<evidence type="ECO:0000313" key="2">
    <source>
        <dbReference type="Proteomes" id="UP000660708"/>
    </source>
</evidence>
<protein>
    <submittedName>
        <fullName evidence="1">Uncharacterized protein</fullName>
    </submittedName>
</protein>
<dbReference type="RefSeq" id="WP_147388902.1">
    <property type="nucleotide sequence ID" value="NZ_AQHF01000028.1"/>
</dbReference>
<dbReference type="Proteomes" id="UP000660708">
    <property type="component" value="Unassembled WGS sequence"/>
</dbReference>
<dbReference type="EMBL" id="AQHF01000028">
    <property type="protein sequence ID" value="MBE0347924.1"/>
    <property type="molecule type" value="Genomic_DNA"/>
</dbReference>
<comment type="caution">
    <text evidence="1">The sequence shown here is derived from an EMBL/GenBank/DDBJ whole genome shotgun (WGS) entry which is preliminary data.</text>
</comment>
<keyword evidence="2" id="KW-1185">Reference proteome</keyword>